<protein>
    <recommendedName>
        <fullName evidence="1">AB hydrolase-1 domain-containing protein</fullName>
    </recommendedName>
</protein>
<proteinExistence type="predicted"/>
<gene>
    <name evidence="2" type="ORF">G6M90_00g029950</name>
</gene>
<feature type="domain" description="AB hydrolase-1" evidence="1">
    <location>
        <begin position="189"/>
        <end position="423"/>
    </location>
</feature>
<dbReference type="Gene3D" id="3.40.50.1820">
    <property type="entry name" value="alpha/beta hydrolase"/>
    <property type="match status" value="1"/>
</dbReference>
<reference evidence="2 3" key="1">
    <citation type="submission" date="2020-07" db="EMBL/GenBank/DDBJ databases">
        <title>Telomere length de novo assembly of all 7 chromosomes of the fungus, Metarhizium brunneum, using a novel assembly pipeline.</title>
        <authorList>
            <person name="Saud z."/>
            <person name="Kortsinoglou A."/>
            <person name="Kouvelis V.N."/>
            <person name="Butt T.M."/>
        </authorList>
    </citation>
    <scope>NUCLEOTIDE SEQUENCE [LARGE SCALE GENOMIC DNA]</scope>
    <source>
        <strain evidence="2 3">4556</strain>
    </source>
</reference>
<keyword evidence="3" id="KW-1185">Reference proteome</keyword>
<dbReference type="SUPFAM" id="SSF53474">
    <property type="entry name" value="alpha/beta-Hydrolases"/>
    <property type="match status" value="1"/>
</dbReference>
<sequence length="441" mass="49329">MSPHPWLSLPSQLGSCLCKLTESLATDSRFQAFCNLGPGAKEFAFGWKAAGSDSVIVCHVKPGHVSVAPGSEAEANFILSALPEQWEQFYKPIPVAPYQSYWGMVGQNIHQDGVDIMGDQNMFVAYASIWRRVLEMSHEALHGRMQEDPVPPPSLEDAIVGRYVYVSPPGWGRTKVFYEQSGSEQHRDILFLHTAGSDSRQYHGVMNEARMLAKCRMTAFDLPGHGRSFPPETQIPGCYTNTEETYVGCIKEVIRALGLKKPIVCGASMGGHVCLAIALRAEELDVGGVIPCQGCDFTNMDRQWWDRSVSVNQSLSNPEWIYGMMAPTAPRINRDMVWHCYSSQAFGIFHGDLDFYYGGWDGRTRVKDIDTDKCPVYMLTGEYDWSTTPELSEKTALKIRGAKFTKMLGLGHFPAAENPHRFVTYLVEAIDFILFQQVERS</sequence>
<dbReference type="GeneID" id="26247467"/>
<evidence type="ECO:0000259" key="1">
    <source>
        <dbReference type="Pfam" id="PF12697"/>
    </source>
</evidence>
<organism evidence="2 3">
    <name type="scientific">Metarhizium brunneum</name>
    <dbReference type="NCBI Taxonomy" id="500148"/>
    <lineage>
        <taxon>Eukaryota</taxon>
        <taxon>Fungi</taxon>
        <taxon>Dikarya</taxon>
        <taxon>Ascomycota</taxon>
        <taxon>Pezizomycotina</taxon>
        <taxon>Sordariomycetes</taxon>
        <taxon>Hypocreomycetidae</taxon>
        <taxon>Hypocreales</taxon>
        <taxon>Clavicipitaceae</taxon>
        <taxon>Metarhizium</taxon>
    </lineage>
</organism>
<dbReference type="RefSeq" id="XP_014539710.1">
    <property type="nucleotide sequence ID" value="XM_014684224.1"/>
</dbReference>
<dbReference type="InterPro" id="IPR029058">
    <property type="entry name" value="AB_hydrolase_fold"/>
</dbReference>
<dbReference type="Pfam" id="PF12697">
    <property type="entry name" value="Abhydrolase_6"/>
    <property type="match status" value="1"/>
</dbReference>
<dbReference type="Proteomes" id="UP000510686">
    <property type="component" value="Chromosome 2"/>
</dbReference>
<dbReference type="OrthoDB" id="408373at2759"/>
<accession>A0A7D5Z3M6</accession>
<dbReference type="PANTHER" id="PTHR43194">
    <property type="entry name" value="HYDROLASE ALPHA/BETA FOLD FAMILY"/>
    <property type="match status" value="1"/>
</dbReference>
<evidence type="ECO:0000313" key="2">
    <source>
        <dbReference type="EMBL" id="QLI68327.1"/>
    </source>
</evidence>
<dbReference type="InterPro" id="IPR050228">
    <property type="entry name" value="Carboxylesterase_BioH"/>
</dbReference>
<evidence type="ECO:0000313" key="3">
    <source>
        <dbReference type="Proteomes" id="UP000510686"/>
    </source>
</evidence>
<dbReference type="InterPro" id="IPR000073">
    <property type="entry name" value="AB_hydrolase_1"/>
</dbReference>
<dbReference type="PANTHER" id="PTHR43194:SF2">
    <property type="entry name" value="PEROXISOMAL MEMBRANE PROTEIN LPX1"/>
    <property type="match status" value="1"/>
</dbReference>
<name>A0A7D5Z3M6_9HYPO</name>
<dbReference type="KEGG" id="mbrn:26247467"/>
<dbReference type="EMBL" id="CP058933">
    <property type="protein sequence ID" value="QLI68327.1"/>
    <property type="molecule type" value="Genomic_DNA"/>
</dbReference>
<dbReference type="AlphaFoldDB" id="A0A7D5Z3M6"/>